<gene>
    <name evidence="5" type="ORF">OE647_11195</name>
</gene>
<evidence type="ECO:0000259" key="4">
    <source>
        <dbReference type="Pfam" id="PF00535"/>
    </source>
</evidence>
<dbReference type="RefSeq" id="WP_263721807.1">
    <property type="nucleotide sequence ID" value="NZ_JAOWLA010000009.1"/>
</dbReference>
<keyword evidence="6" id="KW-1185">Reference proteome</keyword>
<dbReference type="CDD" id="cd04186">
    <property type="entry name" value="GT_2_like_c"/>
    <property type="match status" value="1"/>
</dbReference>
<feature type="domain" description="Glycosyltransferase 2-like" evidence="4">
    <location>
        <begin position="860"/>
        <end position="1031"/>
    </location>
</feature>
<dbReference type="Gene3D" id="3.40.50.11010">
    <property type="match status" value="1"/>
</dbReference>
<reference evidence="5 6" key="1">
    <citation type="submission" date="2022-10" db="EMBL/GenBank/DDBJ databases">
        <title>Defluviimonas sp. nov., isolated from ocean surface water.</title>
        <authorList>
            <person name="He W."/>
            <person name="Wang L."/>
            <person name="Zhang D.-F."/>
        </authorList>
    </citation>
    <scope>NUCLEOTIDE SEQUENCE [LARGE SCALE GENOMIC DNA]</scope>
    <source>
        <strain evidence="5 6">WL0075</strain>
    </source>
</reference>
<sequence>MRQAVVVLGMHRSGTSFLARSLASLGYALPRDAQPGAEDNRHGHCEPRAVVDLNDRILAAAGGRWDQAAPFTADAAAEVCPDLSREMREALAESFGAARRIVLKDPRLCLTFGLWRPELAAMGIDLRVLVALRHPVAAAQSLARRNALPPDLAGLSWMAHAQGALESSEGLPRAILTFPDWVAEPGASADTIAAALDLPRPMAELWADGAQRQFCADDLHCLPTGSAQGRLIAATNMFDALSGGDDPVETLARFRPMIARAQRALAPLDRYRLGEIARYSGKVPARDSLRADRLEALLAHSEARATVLTAQRDRAEETARAAADRGAHARALLSRRLAIARRAATLGGQRRGAEALALLGQLRAARRALALRQGEAGAAGARAQDLDHRLTCALAECARLRTERDANDRRATDLAQLVQKEKQTVLRPIYRRLYRGGGSLLRNLLPAAQVDRIKRLLPHPEGIPVALSMVPPPSVARDVGIPPRPAAGDKADIFILSIINWDFRTQRPQHLAREFAARGHRVFYLEMEGAEADTTLRPVADGVWVVRLADHGVGFVRPYSGCPSGRQVEGWLAQFNALCDRIGASPWRHIVVEHPYWWAFARHLSPENRITFDCMDEIAGFSNTEAHVLAAEEEMVAACDRLVVSSDYLMAKRGAGRAAALVRNGADIAHFTGATDAPLPSRIADALRPGRLRVGYVGAIAEWFDEALLAEVAGLAPDVDFHLCGAVTAPGPLRLADLPNVSLHGEIAYAEVPAFLQAMDVMIIPFRLLPIIAACDPVKFYEYSAAMRPTVATPMPELRRAGDLVRTADNAADFVAAIRTAAASTDPLGGERLRNYALANTWSGRATAMLAEMERAPLVSIVILAWGDAALTMTAVHALLGESRIYPALEVIVVDNGSPAEECARLADYLARFPEARLIENGANLGFAAGNNVGIAAATGDHVLLLNNDTFMAPGAIWAMVTHLERNPQIGVVGPLTNNIGNEARVAVDYADMSAMRTAARGLTQGFRGRWTPLPVLAYFCAMFRRGDLERFGPLDPAYGRGMFEDDDHCAVIRAQGFECALAEDAFVHHHLSASFAQVEPAERRARFEANRRTYEERWGPWAPHRYRDTRPAPAWEAA</sequence>
<dbReference type="Gene3D" id="3.90.550.10">
    <property type="entry name" value="Spore Coat Polysaccharide Biosynthesis Protein SpsA, Chain A"/>
    <property type="match status" value="1"/>
</dbReference>
<dbReference type="GO" id="GO:0016757">
    <property type="term" value="F:glycosyltransferase activity"/>
    <property type="evidence" value="ECO:0007669"/>
    <property type="project" value="UniProtKB-KW"/>
</dbReference>
<dbReference type="PANTHER" id="PTHR43179:SF12">
    <property type="entry name" value="GALACTOFURANOSYLTRANSFERASE GLFT2"/>
    <property type="match status" value="1"/>
</dbReference>
<dbReference type="SUPFAM" id="SSF53756">
    <property type="entry name" value="UDP-Glycosyltransferase/glycogen phosphorylase"/>
    <property type="match status" value="1"/>
</dbReference>
<organism evidence="5 6">
    <name type="scientific">Albidovulum sediminicola</name>
    <dbReference type="NCBI Taxonomy" id="2984331"/>
    <lineage>
        <taxon>Bacteria</taxon>
        <taxon>Pseudomonadati</taxon>
        <taxon>Pseudomonadota</taxon>
        <taxon>Alphaproteobacteria</taxon>
        <taxon>Rhodobacterales</taxon>
        <taxon>Paracoccaceae</taxon>
        <taxon>Albidovulum</taxon>
    </lineage>
</organism>
<dbReference type="PANTHER" id="PTHR43179">
    <property type="entry name" value="RHAMNOSYLTRANSFERASE WBBL"/>
    <property type="match status" value="1"/>
</dbReference>
<dbReference type="Pfam" id="PF13692">
    <property type="entry name" value="Glyco_trans_1_4"/>
    <property type="match status" value="1"/>
</dbReference>
<accession>A0ABT2Z3C9</accession>
<keyword evidence="2 5" id="KW-0328">Glycosyltransferase</keyword>
<dbReference type="InterPro" id="IPR029044">
    <property type="entry name" value="Nucleotide-diphossugar_trans"/>
</dbReference>
<evidence type="ECO:0000256" key="3">
    <source>
        <dbReference type="ARBA" id="ARBA00022679"/>
    </source>
</evidence>
<dbReference type="InterPro" id="IPR027417">
    <property type="entry name" value="P-loop_NTPase"/>
</dbReference>
<comment type="caution">
    <text evidence="5">The sequence shown here is derived from an EMBL/GenBank/DDBJ whole genome shotgun (WGS) entry which is preliminary data.</text>
</comment>
<dbReference type="Proteomes" id="UP001652503">
    <property type="component" value="Unassembled WGS sequence"/>
</dbReference>
<dbReference type="InterPro" id="IPR001173">
    <property type="entry name" value="Glyco_trans_2-like"/>
</dbReference>
<dbReference type="Gene3D" id="3.40.50.2000">
    <property type="entry name" value="Glycogen Phosphorylase B"/>
    <property type="match status" value="1"/>
</dbReference>
<dbReference type="Pfam" id="PF00535">
    <property type="entry name" value="Glycos_transf_2"/>
    <property type="match status" value="1"/>
</dbReference>
<proteinExistence type="inferred from homology"/>
<dbReference type="SUPFAM" id="SSF53448">
    <property type="entry name" value="Nucleotide-diphospho-sugar transferases"/>
    <property type="match status" value="1"/>
</dbReference>
<protein>
    <submittedName>
        <fullName evidence="5">Glycosyltransferase</fullName>
        <ecNumber evidence="5">2.4.-.-</ecNumber>
    </submittedName>
</protein>
<dbReference type="EC" id="2.4.-.-" evidence="5"/>
<dbReference type="SUPFAM" id="SSF52540">
    <property type="entry name" value="P-loop containing nucleoside triphosphate hydrolases"/>
    <property type="match status" value="1"/>
</dbReference>
<evidence type="ECO:0000256" key="2">
    <source>
        <dbReference type="ARBA" id="ARBA00022676"/>
    </source>
</evidence>
<comment type="similarity">
    <text evidence="1">Belongs to the glycosyltransferase 2 family.</text>
</comment>
<name>A0ABT2Z3C9_9RHOB</name>
<dbReference type="Gene3D" id="3.40.50.300">
    <property type="entry name" value="P-loop containing nucleotide triphosphate hydrolases"/>
    <property type="match status" value="1"/>
</dbReference>
<dbReference type="EMBL" id="JAOWLA010000009">
    <property type="protein sequence ID" value="MCV2865291.1"/>
    <property type="molecule type" value="Genomic_DNA"/>
</dbReference>
<evidence type="ECO:0000256" key="1">
    <source>
        <dbReference type="ARBA" id="ARBA00006739"/>
    </source>
</evidence>
<evidence type="ECO:0000313" key="6">
    <source>
        <dbReference type="Proteomes" id="UP001652503"/>
    </source>
</evidence>
<evidence type="ECO:0000313" key="5">
    <source>
        <dbReference type="EMBL" id="MCV2865291.1"/>
    </source>
</evidence>
<keyword evidence="3 5" id="KW-0808">Transferase</keyword>